<name>A0A1R0H1N9_9FUNG</name>
<dbReference type="AlphaFoldDB" id="A0A1R0H1N9"/>
<comment type="caution">
    <text evidence="2">The sequence shown here is derived from an EMBL/GenBank/DDBJ whole genome shotgun (WGS) entry which is preliminary data.</text>
</comment>
<dbReference type="Proteomes" id="UP000187455">
    <property type="component" value="Unassembled WGS sequence"/>
</dbReference>
<proteinExistence type="predicted"/>
<evidence type="ECO:0000313" key="2">
    <source>
        <dbReference type="EMBL" id="OLY83063.1"/>
    </source>
</evidence>
<keyword evidence="3" id="KW-1185">Reference proteome</keyword>
<accession>A0A1R0H1N9</accession>
<reference evidence="2 3" key="1">
    <citation type="journal article" date="2016" name="Mol. Biol. Evol.">
        <title>Genome-Wide Survey of Gut Fungi (Harpellales) Reveals the First Horizontally Transferred Ubiquitin Gene from a Mosquito Host.</title>
        <authorList>
            <person name="Wang Y."/>
            <person name="White M.M."/>
            <person name="Kvist S."/>
            <person name="Moncalvo J.M."/>
        </authorList>
    </citation>
    <scope>NUCLEOTIDE SEQUENCE [LARGE SCALE GENOMIC DNA]</scope>
    <source>
        <strain evidence="2 3">ALG-7-W6</strain>
    </source>
</reference>
<feature type="compositionally biased region" description="Basic residues" evidence="1">
    <location>
        <begin position="91"/>
        <end position="113"/>
    </location>
</feature>
<gene>
    <name evidence="2" type="ORF">AYI68_g2804</name>
</gene>
<evidence type="ECO:0000313" key="3">
    <source>
        <dbReference type="Proteomes" id="UP000187455"/>
    </source>
</evidence>
<feature type="region of interest" description="Disordered" evidence="1">
    <location>
        <begin position="64"/>
        <end position="113"/>
    </location>
</feature>
<feature type="compositionally biased region" description="Polar residues" evidence="1">
    <location>
        <begin position="66"/>
        <end position="84"/>
    </location>
</feature>
<protein>
    <submittedName>
        <fullName evidence="2">Uncharacterized protein</fullName>
    </submittedName>
</protein>
<organism evidence="2 3">
    <name type="scientific">Smittium mucronatum</name>
    <dbReference type="NCBI Taxonomy" id="133383"/>
    <lineage>
        <taxon>Eukaryota</taxon>
        <taxon>Fungi</taxon>
        <taxon>Fungi incertae sedis</taxon>
        <taxon>Zoopagomycota</taxon>
        <taxon>Kickxellomycotina</taxon>
        <taxon>Harpellomycetes</taxon>
        <taxon>Harpellales</taxon>
        <taxon>Legeriomycetaceae</taxon>
        <taxon>Smittium</taxon>
    </lineage>
</organism>
<dbReference type="STRING" id="133383.A0A1R0H1N9"/>
<dbReference type="OrthoDB" id="5545891at2759"/>
<evidence type="ECO:0000256" key="1">
    <source>
        <dbReference type="SAM" id="MobiDB-lite"/>
    </source>
</evidence>
<sequence>MLHGIQVALAQAIRPVDYYVHLIIWDNPGITADDLRLLFSNMMRVLLSNIAATVTQERNLFRERQQSGTLNSTSSNTAHAQTTEAVIPAKTAKKNPKKSKLCRLGYGRRRRSH</sequence>
<dbReference type="EMBL" id="LSSL01001091">
    <property type="protein sequence ID" value="OLY83063.1"/>
    <property type="molecule type" value="Genomic_DNA"/>
</dbReference>